<keyword evidence="3" id="KW-1185">Reference proteome</keyword>
<feature type="region of interest" description="Disordered" evidence="1">
    <location>
        <begin position="21"/>
        <end position="40"/>
    </location>
</feature>
<evidence type="ECO:0000256" key="1">
    <source>
        <dbReference type="SAM" id="MobiDB-lite"/>
    </source>
</evidence>
<dbReference type="Proteomes" id="UP001054945">
    <property type="component" value="Unassembled WGS sequence"/>
</dbReference>
<dbReference type="AlphaFoldDB" id="A0AAV4X9K3"/>
<reference evidence="2 3" key="1">
    <citation type="submission" date="2021-06" db="EMBL/GenBank/DDBJ databases">
        <title>Caerostris extrusa draft genome.</title>
        <authorList>
            <person name="Kono N."/>
            <person name="Arakawa K."/>
        </authorList>
    </citation>
    <scope>NUCLEOTIDE SEQUENCE [LARGE SCALE GENOMIC DNA]</scope>
</reference>
<evidence type="ECO:0000313" key="2">
    <source>
        <dbReference type="EMBL" id="GIY90646.1"/>
    </source>
</evidence>
<dbReference type="EMBL" id="BPLR01017337">
    <property type="protein sequence ID" value="GIY90646.1"/>
    <property type="molecule type" value="Genomic_DNA"/>
</dbReference>
<protein>
    <submittedName>
        <fullName evidence="2">Uncharacterized protein</fullName>
    </submittedName>
</protein>
<feature type="compositionally biased region" description="Polar residues" evidence="1">
    <location>
        <begin position="22"/>
        <end position="36"/>
    </location>
</feature>
<organism evidence="2 3">
    <name type="scientific">Caerostris extrusa</name>
    <name type="common">Bark spider</name>
    <name type="synonym">Caerostris bankana</name>
    <dbReference type="NCBI Taxonomy" id="172846"/>
    <lineage>
        <taxon>Eukaryota</taxon>
        <taxon>Metazoa</taxon>
        <taxon>Ecdysozoa</taxon>
        <taxon>Arthropoda</taxon>
        <taxon>Chelicerata</taxon>
        <taxon>Arachnida</taxon>
        <taxon>Araneae</taxon>
        <taxon>Araneomorphae</taxon>
        <taxon>Entelegynae</taxon>
        <taxon>Araneoidea</taxon>
        <taxon>Araneidae</taxon>
        <taxon>Caerostris</taxon>
    </lineage>
</organism>
<comment type="caution">
    <text evidence="2">The sequence shown here is derived from an EMBL/GenBank/DDBJ whole genome shotgun (WGS) entry which is preliminary data.</text>
</comment>
<gene>
    <name evidence="2" type="ORF">CEXT_136621</name>
</gene>
<accession>A0AAV4X9K3</accession>
<proteinExistence type="predicted"/>
<sequence>MFPKISPHFIPLSARPIIGSSLDPSLSPGQSNNSAKSRMHSPIVEGSQFHAPIDLLGELKERLACLTISHFNAA</sequence>
<evidence type="ECO:0000313" key="3">
    <source>
        <dbReference type="Proteomes" id="UP001054945"/>
    </source>
</evidence>
<name>A0AAV4X9K3_CAEEX</name>